<keyword evidence="8" id="KW-1185">Reference proteome</keyword>
<dbReference type="EC" id="1.8.1.4" evidence="7"/>
<evidence type="ECO:0000256" key="1">
    <source>
        <dbReference type="ARBA" id="ARBA00001974"/>
    </source>
</evidence>
<protein>
    <submittedName>
        <fullName evidence="7">Dihydrolipoyl dehydrogenase</fullName>
        <ecNumber evidence="7">1.8.1.4</ecNumber>
    </submittedName>
</protein>
<dbReference type="Gene3D" id="3.30.390.30">
    <property type="match status" value="1"/>
</dbReference>
<dbReference type="SUPFAM" id="SSF51905">
    <property type="entry name" value="FAD/NAD(P)-binding domain"/>
    <property type="match status" value="1"/>
</dbReference>
<feature type="domain" description="FAD/NAD(P)-binding" evidence="6">
    <location>
        <begin position="7"/>
        <end position="325"/>
    </location>
</feature>
<dbReference type="PANTHER" id="PTHR43014:SF4">
    <property type="entry name" value="PYRIDINE NUCLEOTIDE-DISULFIDE OXIDOREDUCTASE RCLA-RELATED"/>
    <property type="match status" value="1"/>
</dbReference>
<evidence type="ECO:0000313" key="7">
    <source>
        <dbReference type="EMBL" id="NBI52693.1"/>
    </source>
</evidence>
<dbReference type="PRINTS" id="PR00368">
    <property type="entry name" value="FADPNR"/>
</dbReference>
<evidence type="ECO:0000259" key="5">
    <source>
        <dbReference type="Pfam" id="PF02852"/>
    </source>
</evidence>
<dbReference type="InterPro" id="IPR036188">
    <property type="entry name" value="FAD/NAD-bd_sf"/>
</dbReference>
<dbReference type="Pfam" id="PF07992">
    <property type="entry name" value="Pyr_redox_2"/>
    <property type="match status" value="1"/>
</dbReference>
<dbReference type="PRINTS" id="PR00411">
    <property type="entry name" value="PNDRDTASEI"/>
</dbReference>
<dbReference type="InterPro" id="IPR023753">
    <property type="entry name" value="FAD/NAD-binding_dom"/>
</dbReference>
<reference evidence="7 8" key="1">
    <citation type="journal article" date="2017" name="Int. J. Syst. Evol. Microbiol.">
        <title>Photobacterium alginatilyticum sp. nov., a marine bacterium isolated from bottom seawater.</title>
        <authorList>
            <person name="Wang X."/>
            <person name="Wang Y."/>
            <person name="Yang X."/>
            <person name="Sun H."/>
            <person name="Li B."/>
            <person name="Zhang X.H."/>
        </authorList>
    </citation>
    <scope>NUCLEOTIDE SEQUENCE [LARGE SCALE GENOMIC DNA]</scope>
    <source>
        <strain evidence="7 8">P03D4</strain>
    </source>
</reference>
<dbReference type="InterPro" id="IPR016156">
    <property type="entry name" value="FAD/NAD-linked_Rdtase_dimer_sf"/>
</dbReference>
<evidence type="ECO:0000256" key="2">
    <source>
        <dbReference type="ARBA" id="ARBA00007532"/>
    </source>
</evidence>
<gene>
    <name evidence="7" type="ORF">EIZ48_08910</name>
</gene>
<keyword evidence="4" id="KW-0274">FAD</keyword>
<keyword evidence="7" id="KW-0560">Oxidoreductase</keyword>
<dbReference type="RefSeq" id="WP_160650252.1">
    <property type="nucleotide sequence ID" value="NZ_RSEJ01000007.1"/>
</dbReference>
<dbReference type="Gene3D" id="3.50.50.60">
    <property type="entry name" value="FAD/NAD(P)-binding domain"/>
    <property type="match status" value="2"/>
</dbReference>
<organism evidence="7 8">
    <name type="scientific">Photobacterium alginatilyticum</name>
    <dbReference type="NCBI Taxonomy" id="1775171"/>
    <lineage>
        <taxon>Bacteria</taxon>
        <taxon>Pseudomonadati</taxon>
        <taxon>Pseudomonadota</taxon>
        <taxon>Gammaproteobacteria</taxon>
        <taxon>Vibrionales</taxon>
        <taxon>Vibrionaceae</taxon>
        <taxon>Photobacterium</taxon>
    </lineage>
</organism>
<dbReference type="Proteomes" id="UP000738517">
    <property type="component" value="Unassembled WGS sequence"/>
</dbReference>
<comment type="similarity">
    <text evidence="2">Belongs to the class-I pyridine nucleotide-disulfide oxidoreductase family.</text>
</comment>
<accession>A0ABW9YG81</accession>
<dbReference type="InterPro" id="IPR004099">
    <property type="entry name" value="Pyr_nucl-diS_OxRdtase_dimer"/>
</dbReference>
<evidence type="ECO:0000256" key="3">
    <source>
        <dbReference type="ARBA" id="ARBA00022630"/>
    </source>
</evidence>
<comment type="cofactor">
    <cofactor evidence="1">
        <name>FAD</name>
        <dbReference type="ChEBI" id="CHEBI:57692"/>
    </cofactor>
</comment>
<dbReference type="GO" id="GO:0004148">
    <property type="term" value="F:dihydrolipoyl dehydrogenase (NADH) activity"/>
    <property type="evidence" value="ECO:0007669"/>
    <property type="project" value="UniProtKB-EC"/>
</dbReference>
<dbReference type="EMBL" id="RSEJ01000007">
    <property type="protein sequence ID" value="NBI52693.1"/>
    <property type="molecule type" value="Genomic_DNA"/>
</dbReference>
<comment type="caution">
    <text evidence="7">The sequence shown here is derived from an EMBL/GenBank/DDBJ whole genome shotgun (WGS) entry which is preliminary data.</text>
</comment>
<keyword evidence="3" id="KW-0285">Flavoprotein</keyword>
<dbReference type="Pfam" id="PF02852">
    <property type="entry name" value="Pyr_redox_dim"/>
    <property type="match status" value="1"/>
</dbReference>
<dbReference type="NCBIfam" id="NF004939">
    <property type="entry name" value="PRK06292.1-1"/>
    <property type="match status" value="1"/>
</dbReference>
<proteinExistence type="inferred from homology"/>
<dbReference type="PANTHER" id="PTHR43014">
    <property type="entry name" value="MERCURIC REDUCTASE"/>
    <property type="match status" value="1"/>
</dbReference>
<name>A0ABW9YG81_9GAMM</name>
<dbReference type="PIRSF" id="PIRSF000350">
    <property type="entry name" value="Mercury_reductase_MerA"/>
    <property type="match status" value="1"/>
</dbReference>
<evidence type="ECO:0000256" key="4">
    <source>
        <dbReference type="ARBA" id="ARBA00022827"/>
    </source>
</evidence>
<evidence type="ECO:0000313" key="8">
    <source>
        <dbReference type="Proteomes" id="UP000738517"/>
    </source>
</evidence>
<evidence type="ECO:0000259" key="6">
    <source>
        <dbReference type="Pfam" id="PF07992"/>
    </source>
</evidence>
<sequence length="480" mass="52326">MKTRHVDVAIIGSGTSGMGAYRAAREYTDSLVLIEGGEYGTTCARVGCMPSKLLIAAAEAAHHARHTQPFGVTVEDVHIDGKAVMNRVQSERNRFVGFVQEAIEEFKPEHKIKGYARFKDDHTLIIDNHIEITAKRIVIATGSSPVYPPIFAEAGNRLLTNDNLFELSDLPESIVVFGPGVIGLELGQALSRLGVKVKVFGLGGAIATLRDPEIKTYAEKAFNEEFYLDVDAQVSTIRKVNDGVEVTYQDRSGKDTTEVFSYLLAATGRKPNVDKLGLENTTVQLDKRGGPVFDHYTMQTTPDHIFIAGDVNNELTLLHEAADEGRIAGSNAGRYPDVRAGLRRAPLGIVFTEPQIANIGLSLPELETRCAGCYAVGEVNFEGQGRSRVMRKNKGILKVYAEQGSGLFLGAEMFGPAAEHIGHLLAWALQQRLTISKMLEMPFYHPVIEEGLRTALRDLNAKLHLGPKMIKGCLDCGPGA</sequence>
<feature type="domain" description="Pyridine nucleotide-disulphide oxidoreductase dimerisation" evidence="5">
    <location>
        <begin position="349"/>
        <end position="455"/>
    </location>
</feature>
<dbReference type="InterPro" id="IPR001100">
    <property type="entry name" value="Pyr_nuc-diS_OxRdtase"/>
</dbReference>
<dbReference type="SUPFAM" id="SSF55424">
    <property type="entry name" value="FAD/NAD-linked reductases, dimerisation (C-terminal) domain"/>
    <property type="match status" value="1"/>
</dbReference>